<evidence type="ECO:0000256" key="4">
    <source>
        <dbReference type="ARBA" id="ARBA00023239"/>
    </source>
</evidence>
<keyword evidence="2" id="KW-0479">Metal-binding</keyword>
<dbReference type="Pfam" id="PF01242">
    <property type="entry name" value="PTPS"/>
    <property type="match status" value="1"/>
</dbReference>
<dbReference type="EC" id="4.1.2.50" evidence="5"/>
<gene>
    <name evidence="5" type="primary">queD_2</name>
    <name evidence="5" type="ORF">GALL_125420</name>
</gene>
<protein>
    <submittedName>
        <fullName evidence="5">6-carboxy-5,6,7,8-tetrahydropterin synthase</fullName>
        <ecNumber evidence="5">4.1.2.50</ecNumber>
    </submittedName>
</protein>
<keyword evidence="4 5" id="KW-0456">Lyase</keyword>
<proteinExistence type="predicted"/>
<comment type="caution">
    <text evidence="5">The sequence shown here is derived from an EMBL/GenBank/DDBJ whole genome shotgun (WGS) entry which is preliminary data.</text>
</comment>
<dbReference type="InterPro" id="IPR007115">
    <property type="entry name" value="6-PTP_synth/QueD"/>
</dbReference>
<dbReference type="SUPFAM" id="SSF55620">
    <property type="entry name" value="Tetrahydrobiopterin biosynthesis enzymes-like"/>
    <property type="match status" value="1"/>
</dbReference>
<dbReference type="GO" id="GO:0046872">
    <property type="term" value="F:metal ion binding"/>
    <property type="evidence" value="ECO:0007669"/>
    <property type="project" value="UniProtKB-KW"/>
</dbReference>
<dbReference type="InterPro" id="IPR038418">
    <property type="entry name" value="6-PTP_synth/QueD_sf"/>
</dbReference>
<name>A0A1J5SZ05_9ZZZZ</name>
<organism evidence="5">
    <name type="scientific">mine drainage metagenome</name>
    <dbReference type="NCBI Taxonomy" id="410659"/>
    <lineage>
        <taxon>unclassified sequences</taxon>
        <taxon>metagenomes</taxon>
        <taxon>ecological metagenomes</taxon>
    </lineage>
</organism>
<evidence type="ECO:0000256" key="1">
    <source>
        <dbReference type="ARBA" id="ARBA00001947"/>
    </source>
</evidence>
<dbReference type="PANTHER" id="PTHR12589">
    <property type="entry name" value="PYRUVOYL TETRAHYDROBIOPTERIN SYNTHASE"/>
    <property type="match status" value="1"/>
</dbReference>
<sequence>MPFRIAKTFTVESGHLLTKHPGACRFPHGHSRTVEVVIAADTLDEREMVCDFKAIKQTVSDFVHRFDHSIALNTRDPHYGDYREAYGDRVVPFEGEDPTSEAIARMIFEHVKQALANASKNPVDPLYPVRRSVRLERVRVTETATTWAEYWE</sequence>
<dbReference type="GO" id="GO:0070497">
    <property type="term" value="F:6-carboxytetrahydropterin synthase activity"/>
    <property type="evidence" value="ECO:0007669"/>
    <property type="project" value="UniProtKB-EC"/>
</dbReference>
<dbReference type="Gene3D" id="3.30.479.10">
    <property type="entry name" value="6-pyruvoyl tetrahydropterin synthase/QueD"/>
    <property type="match status" value="1"/>
</dbReference>
<dbReference type="PANTHER" id="PTHR12589:SF7">
    <property type="entry name" value="6-PYRUVOYL TETRAHYDROBIOPTERIN SYNTHASE"/>
    <property type="match status" value="1"/>
</dbReference>
<dbReference type="EMBL" id="MLJW01000051">
    <property type="protein sequence ID" value="OIR05230.1"/>
    <property type="molecule type" value="Genomic_DNA"/>
</dbReference>
<dbReference type="AlphaFoldDB" id="A0A1J5SZ05"/>
<evidence type="ECO:0000256" key="2">
    <source>
        <dbReference type="ARBA" id="ARBA00022723"/>
    </source>
</evidence>
<comment type="cofactor">
    <cofactor evidence="1">
        <name>Zn(2+)</name>
        <dbReference type="ChEBI" id="CHEBI:29105"/>
    </cofactor>
</comment>
<evidence type="ECO:0000256" key="3">
    <source>
        <dbReference type="ARBA" id="ARBA00022833"/>
    </source>
</evidence>
<reference evidence="5" key="1">
    <citation type="submission" date="2016-10" db="EMBL/GenBank/DDBJ databases">
        <title>Sequence of Gallionella enrichment culture.</title>
        <authorList>
            <person name="Poehlein A."/>
            <person name="Muehling M."/>
            <person name="Daniel R."/>
        </authorList>
    </citation>
    <scope>NUCLEOTIDE SEQUENCE</scope>
</reference>
<accession>A0A1J5SZ05</accession>
<keyword evidence="3" id="KW-0862">Zinc</keyword>
<evidence type="ECO:0000313" key="5">
    <source>
        <dbReference type="EMBL" id="OIR05230.1"/>
    </source>
</evidence>